<keyword evidence="1" id="KW-0808">Transferase</keyword>
<protein>
    <submittedName>
        <fullName evidence="2">Carnitine dehydratase</fullName>
    </submittedName>
</protein>
<name>A0A1S1PE63_9ACTN</name>
<dbReference type="Pfam" id="PF02515">
    <property type="entry name" value="CoA_transf_3"/>
    <property type="match status" value="1"/>
</dbReference>
<gene>
    <name evidence="2" type="ORF">BBK14_29575</name>
</gene>
<dbReference type="InterPro" id="IPR050483">
    <property type="entry name" value="CoA-transferase_III_domain"/>
</dbReference>
<organism evidence="2 3">
    <name type="scientific">Parafrankia soli</name>
    <dbReference type="NCBI Taxonomy" id="2599596"/>
    <lineage>
        <taxon>Bacteria</taxon>
        <taxon>Bacillati</taxon>
        <taxon>Actinomycetota</taxon>
        <taxon>Actinomycetes</taxon>
        <taxon>Frankiales</taxon>
        <taxon>Frankiaceae</taxon>
        <taxon>Parafrankia</taxon>
    </lineage>
</organism>
<dbReference type="InterPro" id="IPR003673">
    <property type="entry name" value="CoA-Trfase_fam_III"/>
</dbReference>
<dbReference type="Proteomes" id="UP000179769">
    <property type="component" value="Unassembled WGS sequence"/>
</dbReference>
<dbReference type="Gene3D" id="3.40.50.10540">
    <property type="entry name" value="Crotonobetainyl-coa:carnitine coa-transferase, domain 1"/>
    <property type="match status" value="1"/>
</dbReference>
<evidence type="ECO:0000313" key="2">
    <source>
        <dbReference type="EMBL" id="OHV19225.1"/>
    </source>
</evidence>
<keyword evidence="3" id="KW-1185">Reference proteome</keyword>
<comment type="caution">
    <text evidence="2">The sequence shown here is derived from an EMBL/GenBank/DDBJ whole genome shotgun (WGS) entry which is preliminary data.</text>
</comment>
<sequence length="374" mass="39499">MSGALDKLRVLDFSRVLAGPFATMQLADLGATVTKVERPGAGDDTRAWGPPYDEYGQATYFQAVNRNKDSIVLDLTDELDRARARALAAGVDVVVENFRPGLMAEFGLDYDQLRPANPGLIYCSITGFGRGPGAALPGYDLLIQALGGLMSVTGSPGGEPQKVGVAVVDVLAGLFATTGILAALHHREVTGEGQRVDIDLLTCLLAALVNQASAFTAAGVVPTRMGNQHPSIAPYELLSCADGDLVLAVGNDRQFAALCDALGIRHLSDDPRFGTNTARVQHRELLCAELERRLKTRTAADWADALARVRVPAGVVNDIAGAFGLAGDLGLNPIVHLPREDGSKVSLCRNPINLSATPASYRSAPPRLPGTDDR</sequence>
<dbReference type="GO" id="GO:0008410">
    <property type="term" value="F:CoA-transferase activity"/>
    <property type="evidence" value="ECO:0007669"/>
    <property type="project" value="TreeGrafter"/>
</dbReference>
<dbReference type="Gene3D" id="3.30.1540.10">
    <property type="entry name" value="formyl-coa transferase, domain 3"/>
    <property type="match status" value="1"/>
</dbReference>
<dbReference type="InterPro" id="IPR044855">
    <property type="entry name" value="CoA-Trfase_III_dom3_sf"/>
</dbReference>
<proteinExistence type="predicted"/>
<evidence type="ECO:0000256" key="1">
    <source>
        <dbReference type="ARBA" id="ARBA00022679"/>
    </source>
</evidence>
<dbReference type="EMBL" id="MAXA01000284">
    <property type="protein sequence ID" value="OHV19225.1"/>
    <property type="molecule type" value="Genomic_DNA"/>
</dbReference>
<dbReference type="PANTHER" id="PTHR48207">
    <property type="entry name" value="SUCCINATE--HYDROXYMETHYLGLUTARATE COA-TRANSFERASE"/>
    <property type="match status" value="1"/>
</dbReference>
<dbReference type="RefSeq" id="WP_071067214.1">
    <property type="nucleotide sequence ID" value="NZ_MAXA01000284.1"/>
</dbReference>
<evidence type="ECO:0000313" key="3">
    <source>
        <dbReference type="Proteomes" id="UP000179769"/>
    </source>
</evidence>
<dbReference type="InterPro" id="IPR023606">
    <property type="entry name" value="CoA-Trfase_III_dom_1_sf"/>
</dbReference>
<dbReference type="AlphaFoldDB" id="A0A1S1PE63"/>
<dbReference type="OrthoDB" id="9797653at2"/>
<accession>A0A1S1PE63</accession>
<dbReference type="SUPFAM" id="SSF89796">
    <property type="entry name" value="CoA-transferase family III (CaiB/BaiF)"/>
    <property type="match status" value="1"/>
</dbReference>
<dbReference type="PANTHER" id="PTHR48207:SF3">
    <property type="entry name" value="SUCCINATE--HYDROXYMETHYLGLUTARATE COA-TRANSFERASE"/>
    <property type="match status" value="1"/>
</dbReference>
<reference evidence="3" key="1">
    <citation type="submission" date="2016-07" db="EMBL/GenBank/DDBJ databases">
        <title>Frankia sp. NRRL B-16219 Genome sequencing.</title>
        <authorList>
            <person name="Ghodhbane-Gtari F."/>
            <person name="Swanson E."/>
            <person name="Gueddou A."/>
            <person name="Louati M."/>
            <person name="Nouioui I."/>
            <person name="Hezbri K."/>
            <person name="Abebe-Akele F."/>
            <person name="Simpson S."/>
            <person name="Morris K."/>
            <person name="Thomas K."/>
            <person name="Gtari M."/>
            <person name="Tisa L.S."/>
        </authorList>
    </citation>
    <scope>NUCLEOTIDE SEQUENCE [LARGE SCALE GENOMIC DNA]</scope>
    <source>
        <strain evidence="3">NRRL B-16219</strain>
    </source>
</reference>